<evidence type="ECO:0000313" key="5">
    <source>
        <dbReference type="EMBL" id="TCS86040.1"/>
    </source>
</evidence>
<dbReference type="Pfam" id="PF08014">
    <property type="entry name" value="MATCAP"/>
    <property type="match status" value="1"/>
</dbReference>
<protein>
    <submittedName>
        <fullName evidence="5">Uncharacterized protein (TIGR02421 family)</fullName>
    </submittedName>
</protein>
<keyword evidence="2" id="KW-0645">Protease</keyword>
<evidence type="ECO:0000256" key="3">
    <source>
        <dbReference type="ARBA" id="ARBA00022801"/>
    </source>
</evidence>
<dbReference type="SMART" id="SM01154">
    <property type="entry name" value="DUF1704"/>
    <property type="match status" value="1"/>
</dbReference>
<reference evidence="5 6" key="1">
    <citation type="submission" date="2019-03" db="EMBL/GenBank/DDBJ databases">
        <title>Genomic Encyclopedia of Type Strains, Phase IV (KMG-IV): sequencing the most valuable type-strain genomes for metagenomic binning, comparative biology and taxonomic classification.</title>
        <authorList>
            <person name="Goeker M."/>
        </authorList>
    </citation>
    <scope>NUCLEOTIDE SEQUENCE [LARGE SCALE GENOMIC DNA]</scope>
    <source>
        <strain evidence="5 6">DSM 21100</strain>
    </source>
</reference>
<dbReference type="PANTHER" id="PTHR31817:SF0">
    <property type="entry name" value="CHROMOSOME UNDETERMINED SCAFFOLD_67, WHOLE GENOME SHOTGUN SEQUENCE"/>
    <property type="match status" value="1"/>
</dbReference>
<dbReference type="RefSeq" id="WP_132129846.1">
    <property type="nucleotide sequence ID" value="NZ_CP042432.1"/>
</dbReference>
<name>A0A4R3KPF2_9SPHI</name>
<comment type="cofactor">
    <cofactor evidence="1">
        <name>Zn(2+)</name>
        <dbReference type="ChEBI" id="CHEBI:29105"/>
    </cofactor>
</comment>
<dbReference type="Proteomes" id="UP000295807">
    <property type="component" value="Unassembled WGS sequence"/>
</dbReference>
<accession>A0A4R3KPF2</accession>
<keyword evidence="3" id="KW-0378">Hydrolase</keyword>
<dbReference type="EMBL" id="SMAD01000009">
    <property type="protein sequence ID" value="TCS86040.1"/>
    <property type="molecule type" value="Genomic_DNA"/>
</dbReference>
<evidence type="ECO:0000256" key="1">
    <source>
        <dbReference type="ARBA" id="ARBA00001947"/>
    </source>
</evidence>
<dbReference type="OrthoDB" id="9785840at2"/>
<gene>
    <name evidence="5" type="ORF">EDD80_10966</name>
</gene>
<evidence type="ECO:0000256" key="2">
    <source>
        <dbReference type="ARBA" id="ARBA00022670"/>
    </source>
</evidence>
<evidence type="ECO:0000256" key="4">
    <source>
        <dbReference type="ARBA" id="ARBA00023049"/>
    </source>
</evidence>
<dbReference type="GO" id="GO:0008237">
    <property type="term" value="F:metallopeptidase activity"/>
    <property type="evidence" value="ECO:0007669"/>
    <property type="project" value="UniProtKB-KW"/>
</dbReference>
<dbReference type="GO" id="GO:0080164">
    <property type="term" value="P:regulation of nitric oxide metabolic process"/>
    <property type="evidence" value="ECO:0007669"/>
    <property type="project" value="TreeGrafter"/>
</dbReference>
<evidence type="ECO:0000313" key="6">
    <source>
        <dbReference type="Proteomes" id="UP000295807"/>
    </source>
</evidence>
<keyword evidence="6" id="KW-1185">Reference proteome</keyword>
<dbReference type="PANTHER" id="PTHR31817">
    <property type="match status" value="1"/>
</dbReference>
<proteinExistence type="predicted"/>
<comment type="caution">
    <text evidence="5">The sequence shown here is derived from an EMBL/GenBank/DDBJ whole genome shotgun (WGS) entry which is preliminary data.</text>
</comment>
<organism evidence="5 6">
    <name type="scientific">Anseongella ginsenosidimutans</name>
    <dbReference type="NCBI Taxonomy" id="496056"/>
    <lineage>
        <taxon>Bacteria</taxon>
        <taxon>Pseudomonadati</taxon>
        <taxon>Bacteroidota</taxon>
        <taxon>Sphingobacteriia</taxon>
        <taxon>Sphingobacteriales</taxon>
        <taxon>Sphingobacteriaceae</taxon>
        <taxon>Anseongella</taxon>
    </lineage>
</organism>
<dbReference type="AlphaFoldDB" id="A0A4R3KPF2"/>
<dbReference type="InterPro" id="IPR012548">
    <property type="entry name" value="MATCAP"/>
</dbReference>
<sequence length="611" mass="70081">METGQKKIGERILNRLKKDKPVHVKLPGGGIINMDSPVPFLLVYRMPPDEKDLFTLQLGKTESSYLMAEGSSDLSALVNELSQELADRFGAFMLLEVWVTDKKDADDFTVHFNHEGAKSIAESLQSELDAIRIGRTRLSASLKEGGSPAPPYFSPVLNKKQAKRSEIIMVGLEIKPIYINPDTGRSYPLFLRELRKAFGKAVRKTFFEFIRLHTSHNASHFEMLGKTVIEDIVWDIDKELAGYSNQFNFLFLVTPVNLDEAWKAFEKSDFRKNPVFHYRPMPIDPELIKRKLYNLPIEKISDPTIAFLFRDKRKEIDRMLNMMAEREKPDFMHSSLQLFGRIDDHLVETAQALLVAIPPPGDDPKKKFLTAEKFAAMARAELKYLQKQCPDMASEVHIREDIEGILVSRGVLWISDEFKVSRERAKGLIQHEVGTHIVTYYNGKAQPFRLFYTGVPGYEQLQEGLAVLAEYIMDGLTNQRLRTLAARVVAVDYMVTGHSFVETFHLLRGKYHFPPKNAFTTTMRAFRGGGLTKDAVYLKGFLNLLEYIRGGRELEPLLIGKIQEDYLPIVEELIHRKLLKPIPVRPRYLEKEFREKTEILKKDITIFNMIG</sequence>
<dbReference type="GO" id="GO:0006508">
    <property type="term" value="P:proteolysis"/>
    <property type="evidence" value="ECO:0007669"/>
    <property type="project" value="UniProtKB-KW"/>
</dbReference>
<keyword evidence="4" id="KW-0482">Metalloprotease</keyword>